<keyword evidence="7 10" id="KW-1133">Transmembrane helix</keyword>
<dbReference type="AlphaFoldDB" id="A0AAY4C9N7"/>
<evidence type="ECO:0000256" key="2">
    <source>
        <dbReference type="ARBA" id="ARBA00006023"/>
    </source>
</evidence>
<evidence type="ECO:0000256" key="4">
    <source>
        <dbReference type="ARBA" id="ARBA00022692"/>
    </source>
</evidence>
<evidence type="ECO:0000313" key="13">
    <source>
        <dbReference type="Proteomes" id="UP000694580"/>
    </source>
</evidence>
<keyword evidence="13" id="KW-1185">Reference proteome</keyword>
<feature type="domain" description="SUEL-type lectin" evidence="11">
    <location>
        <begin position="196"/>
        <end position="288"/>
    </location>
</feature>
<evidence type="ECO:0000256" key="5">
    <source>
        <dbReference type="ARBA" id="ARBA00022734"/>
    </source>
</evidence>
<dbReference type="PROSITE" id="PS50228">
    <property type="entry name" value="SUEL_LECTIN"/>
    <property type="match status" value="2"/>
</dbReference>
<keyword evidence="8 10" id="KW-0472">Membrane</keyword>
<gene>
    <name evidence="12" type="primary">si:ch73-335m24.2</name>
</gene>
<dbReference type="GO" id="GO:0016020">
    <property type="term" value="C:membrane"/>
    <property type="evidence" value="ECO:0007669"/>
    <property type="project" value="UniProtKB-SubCell"/>
</dbReference>
<evidence type="ECO:0000256" key="7">
    <source>
        <dbReference type="ARBA" id="ARBA00022989"/>
    </source>
</evidence>
<sequence>MYNGSIDTVPRPVVNGQCSADRQLPPASVNTSPEHLCGYGTMLPPRSFGTFLCPASFLFLLLLLAMTTHRAQAAPDFTVYLYKVLRNHTAHACNGDTLTVKCPSKTTVSILSVFYGRRIPSQYLCPSTNLNMTGDENTECMSSTAIQKVISECQDRRTCQLPVISAVFGQDPCPETTKYVIVSYKCRPEHHRTKMVCENERMRLSCRNDTVLAIYSAMFGHQIHWSHECPQEIDVKTDMECLSPTALRRVSRRCHGRTNCSLLADVLSFGDPCFPGTRMHLRVSYTCVPRYLLEDAGLGNTDPFLISDYTHGGWYTGPGVFRPQNIFTNSLEIFVQIQGLPETVALYFVSGICAGLVFLLCLFGLKSTLVRDAKDLFSELSDELKAARRKRLASDFDDDSDIISDTSFHRLPNAYRVADMFGPEMIMTVEMVERQQDTEKEVPDGDIWPRGDSSPYAINNVKTSSA</sequence>
<evidence type="ECO:0000259" key="11">
    <source>
        <dbReference type="PROSITE" id="PS50228"/>
    </source>
</evidence>
<feature type="compositionally biased region" description="Basic and acidic residues" evidence="9">
    <location>
        <begin position="435"/>
        <end position="449"/>
    </location>
</feature>
<keyword evidence="6" id="KW-0677">Repeat</keyword>
<reference evidence="12" key="2">
    <citation type="submission" date="2025-08" db="UniProtKB">
        <authorList>
            <consortium name="Ensembl"/>
        </authorList>
    </citation>
    <scope>IDENTIFICATION</scope>
</reference>
<evidence type="ECO:0000256" key="6">
    <source>
        <dbReference type="ARBA" id="ARBA00022737"/>
    </source>
</evidence>
<dbReference type="Gene3D" id="2.60.120.740">
    <property type="match status" value="2"/>
</dbReference>
<feature type="domain" description="SUEL-type lectin" evidence="11">
    <location>
        <begin position="92"/>
        <end position="187"/>
    </location>
</feature>
<dbReference type="GeneTree" id="ENSGT00940000163305"/>
<keyword evidence="3" id="KW-0348">Hemagglutinin</keyword>
<dbReference type="Ensembl" id="ENSDCDT00010037109.1">
    <property type="protein sequence ID" value="ENSDCDP00010029895.1"/>
    <property type="gene ID" value="ENSDCDG00010019157.1"/>
</dbReference>
<evidence type="ECO:0000256" key="1">
    <source>
        <dbReference type="ARBA" id="ARBA00004167"/>
    </source>
</evidence>
<evidence type="ECO:0000256" key="9">
    <source>
        <dbReference type="SAM" id="MobiDB-lite"/>
    </source>
</evidence>
<dbReference type="InterPro" id="IPR043159">
    <property type="entry name" value="Lectin_gal-bd_sf"/>
</dbReference>
<dbReference type="Proteomes" id="UP000694580">
    <property type="component" value="Chromosome 18"/>
</dbReference>
<comment type="subcellular location">
    <subcellularLocation>
        <location evidence="1">Membrane</location>
        <topology evidence="1">Single-pass membrane protein</topology>
    </subcellularLocation>
</comment>
<feature type="transmembrane region" description="Helical" evidence="10">
    <location>
        <begin position="344"/>
        <end position="365"/>
    </location>
</feature>
<evidence type="ECO:0000313" key="12">
    <source>
        <dbReference type="Ensembl" id="ENSDCDP00010029895.1"/>
    </source>
</evidence>
<evidence type="ECO:0000256" key="8">
    <source>
        <dbReference type="ARBA" id="ARBA00023136"/>
    </source>
</evidence>
<dbReference type="GO" id="GO:0030246">
    <property type="term" value="F:carbohydrate binding"/>
    <property type="evidence" value="ECO:0007669"/>
    <property type="project" value="UniProtKB-KW"/>
</dbReference>
<dbReference type="Pfam" id="PF14851">
    <property type="entry name" value="FAM176"/>
    <property type="match status" value="1"/>
</dbReference>
<keyword evidence="5" id="KW-0430">Lectin</keyword>
<dbReference type="CDD" id="cd22829">
    <property type="entry name" value="Gal_Rha_Lectin_EVA1_EVA1C_rpt2"/>
    <property type="match status" value="1"/>
</dbReference>
<dbReference type="FunFam" id="2.60.120.740:FF:000003">
    <property type="entry name" value="Protein eva-1 homolog C"/>
    <property type="match status" value="1"/>
</dbReference>
<feature type="region of interest" description="Disordered" evidence="9">
    <location>
        <begin position="435"/>
        <end position="466"/>
    </location>
</feature>
<evidence type="ECO:0000256" key="10">
    <source>
        <dbReference type="SAM" id="Phobius"/>
    </source>
</evidence>
<dbReference type="InterPro" id="IPR000922">
    <property type="entry name" value="Lectin_gal-bd_dom"/>
</dbReference>
<dbReference type="Pfam" id="PF02140">
    <property type="entry name" value="SUEL_Lectin"/>
    <property type="match status" value="2"/>
</dbReference>
<dbReference type="InterPro" id="IPR039500">
    <property type="entry name" value="EVA1_dom"/>
</dbReference>
<name>A0AAY4C9N7_9TELE</name>
<feature type="compositionally biased region" description="Polar residues" evidence="9">
    <location>
        <begin position="456"/>
        <end position="466"/>
    </location>
</feature>
<feature type="transmembrane region" description="Helical" evidence="10">
    <location>
        <begin position="48"/>
        <end position="66"/>
    </location>
</feature>
<dbReference type="PANTHER" id="PTHR46780">
    <property type="entry name" value="PROTEIN EVA-1"/>
    <property type="match status" value="1"/>
</dbReference>
<accession>A0AAY4C9N7</accession>
<reference evidence="12 13" key="1">
    <citation type="submission" date="2020-06" db="EMBL/GenBank/DDBJ databases">
        <authorList>
            <consortium name="Wellcome Sanger Institute Data Sharing"/>
        </authorList>
    </citation>
    <scope>NUCLEOTIDE SEQUENCE [LARGE SCALE GENOMIC DNA]</scope>
</reference>
<dbReference type="CDD" id="cd22828">
    <property type="entry name" value="Gal_Rha_Lectin_EVA1_EVA1C_rpt1"/>
    <property type="match status" value="1"/>
</dbReference>
<comment type="similarity">
    <text evidence="2">Belongs to the EVA1 family.</text>
</comment>
<proteinExistence type="inferred from homology"/>
<organism evidence="12 13">
    <name type="scientific">Denticeps clupeoides</name>
    <name type="common">denticle herring</name>
    <dbReference type="NCBI Taxonomy" id="299321"/>
    <lineage>
        <taxon>Eukaryota</taxon>
        <taxon>Metazoa</taxon>
        <taxon>Chordata</taxon>
        <taxon>Craniata</taxon>
        <taxon>Vertebrata</taxon>
        <taxon>Euteleostomi</taxon>
        <taxon>Actinopterygii</taxon>
        <taxon>Neopterygii</taxon>
        <taxon>Teleostei</taxon>
        <taxon>Clupei</taxon>
        <taxon>Clupeiformes</taxon>
        <taxon>Denticipitoidei</taxon>
        <taxon>Denticipitidae</taxon>
        <taxon>Denticeps</taxon>
    </lineage>
</organism>
<protein>
    <recommendedName>
        <fullName evidence="11">SUEL-type lectin domain-containing protein</fullName>
    </recommendedName>
</protein>
<evidence type="ECO:0000256" key="3">
    <source>
        <dbReference type="ARBA" id="ARBA00022546"/>
    </source>
</evidence>
<keyword evidence="4 10" id="KW-0812">Transmembrane</keyword>
<reference evidence="12" key="3">
    <citation type="submission" date="2025-09" db="UniProtKB">
        <authorList>
            <consortium name="Ensembl"/>
        </authorList>
    </citation>
    <scope>IDENTIFICATION</scope>
</reference>